<keyword evidence="1" id="KW-0175">Coiled coil</keyword>
<name>A0ABZ1HVK1_9PSEU</name>
<proteinExistence type="predicted"/>
<dbReference type="EMBL" id="CP142149">
    <property type="protein sequence ID" value="WSE26105.1"/>
    <property type="molecule type" value="Genomic_DNA"/>
</dbReference>
<keyword evidence="3" id="KW-1185">Reference proteome</keyword>
<protein>
    <submittedName>
        <fullName evidence="2">Uncharacterized protein</fullName>
    </submittedName>
</protein>
<feature type="coiled-coil region" evidence="1">
    <location>
        <begin position="45"/>
        <end position="107"/>
    </location>
</feature>
<accession>A0ABZ1HVK1</accession>
<evidence type="ECO:0000313" key="3">
    <source>
        <dbReference type="Proteomes" id="UP001330812"/>
    </source>
</evidence>
<dbReference type="Proteomes" id="UP001330812">
    <property type="component" value="Chromosome"/>
</dbReference>
<gene>
    <name evidence="2" type="ORF">VSH64_24840</name>
</gene>
<evidence type="ECO:0000256" key="1">
    <source>
        <dbReference type="SAM" id="Coils"/>
    </source>
</evidence>
<organism evidence="2 3">
    <name type="scientific">Amycolatopsis rhabdoformis</name>
    <dbReference type="NCBI Taxonomy" id="1448059"/>
    <lineage>
        <taxon>Bacteria</taxon>
        <taxon>Bacillati</taxon>
        <taxon>Actinomycetota</taxon>
        <taxon>Actinomycetes</taxon>
        <taxon>Pseudonocardiales</taxon>
        <taxon>Pseudonocardiaceae</taxon>
        <taxon>Amycolatopsis</taxon>
    </lineage>
</organism>
<dbReference type="RefSeq" id="WP_326565072.1">
    <property type="nucleotide sequence ID" value="NZ_CP142149.1"/>
</dbReference>
<reference evidence="2 3" key="1">
    <citation type="journal article" date="2015" name="Int. J. Syst. Evol. Microbiol.">
        <title>Amycolatopsis rhabdoformis sp. nov., an actinomycete isolated from a tropical forest soil.</title>
        <authorList>
            <person name="Souza W.R."/>
            <person name="Silva R.E."/>
            <person name="Goodfellow M."/>
            <person name="Busarakam K."/>
            <person name="Figueiro F.S."/>
            <person name="Ferreira D."/>
            <person name="Rodrigues-Filho E."/>
            <person name="Moraes L.A.B."/>
            <person name="Zucchi T.D."/>
        </authorList>
    </citation>
    <scope>NUCLEOTIDE SEQUENCE [LARGE SCALE GENOMIC DNA]</scope>
    <source>
        <strain evidence="2 3">NCIMB 14900</strain>
    </source>
</reference>
<evidence type="ECO:0000313" key="2">
    <source>
        <dbReference type="EMBL" id="WSE26105.1"/>
    </source>
</evidence>
<sequence>MADRSVSVKLLADVAQYIAKMQAAGKSTRDLESAGRDLRKALDDEADAEGRVRVASEKLNEVRNNGKASVAQLAAAEEDHASSLRKLEAAQLRTKDATDKFAAAQKQAASDTEESNRRVEQSFSRVSARANAAFDIKSFSALSVGLPAAAAVGAAGVTAALGIAATGFAALGVYAASSDVRIAQAFTDLKNSVQRDAAGMGAALRDDVMAAIDDASKAWDRLKPQVQAAVNASAPAIRTLTGAVTDFAEGAMPGLLTAVEKAGPELEGIRDFAGAAGTGLGQFFTNASSGSQDAGKGFELLGNTVQLLEARLGTLFAHLAQGSSGPLNSLYAIVDQITGALNAMTAQGSGVIGALNGFTLAGTGAVATMTTLLRLISALPPEITNFAGAFGAASLIASKFGLDVGKGFEGLGKKISEAKGVTSKFSTAIGGLVEGAFNPTTFAVSALGIGLDILGKKQQEAAANAAAHAERERNLADALRESGGAVDANVRAQAAYDLGNFKVGDSVRNLNKEVLTLAGPQGLKQLQDAYLGNSQAGDTLKASLTSVLDQHRKVATGFQAAKAIFDDHINYVDGVAYAYDDTGLSAQTLLDALGSEGGIFNEASQGAAANAQAVASAGDSYKALTPAEIAAKTAAVQLTGAFGNLTGAGGDVAQAGADIISALRILAGQTPSVDEAMQAWNDTIRGLKDNLKDLNLGKQSKDFIDASGAINTTTEAGSKLQDTVTGAANQFAAYGQALRDAGKPSDEIATKLDGMRDSFAKQLKQMGLNDKQIGVLLDHYGLIPDKINTVLGIEGNDAAKQEIEKISSDLKGIPAEKGINIKTISAPAQKALEDLGYKIVALPDGTFQVFADTKAGQHAADVLLNNINQTKGTVSIYGDADPATGAVADWKTETSHVYGNTTVTSDISPANGAVRTWVSTTDATGAVTTTFTTTDPATGKVQQWKRNTDGTWAQVNVDANTQAARDAVNGFVRDNNGRVVSINVVTYYKSVGTPGVRTGISSPDSYYVGPHAADGGLFTDGGLRRFADGGLNRPLDVSGGGQLYGPGTGRSDSIIARVANGEYVMDAANTRRNLSTLVAMSNGKTPMLQQQILSGAASVQQWSPRVVVQAPASTAGRGGQGQANVTINTAQTDPNRLAAAMVSALAWQLR</sequence>